<gene>
    <name evidence="2" type="primary">74</name>
    <name evidence="2" type="ORF">SEA_RICKMORE_74</name>
</gene>
<dbReference type="Proteomes" id="UP000290536">
    <property type="component" value="Segment"/>
</dbReference>
<accession>A0A410TB79</accession>
<sequence>MASNNRKSYGFGNFLLDIILCCLTGGLWLIWIFCREMRR</sequence>
<dbReference type="KEGG" id="vg:55613862"/>
<proteinExistence type="predicted"/>
<dbReference type="RefSeq" id="YP_009843571.1">
    <property type="nucleotide sequence ID" value="NC_048749.1"/>
</dbReference>
<dbReference type="EMBL" id="MK376953">
    <property type="protein sequence ID" value="QAU06308.1"/>
    <property type="molecule type" value="Genomic_DNA"/>
</dbReference>
<protein>
    <submittedName>
        <fullName evidence="2">Uncharacterized protein</fullName>
    </submittedName>
</protein>
<feature type="transmembrane region" description="Helical" evidence="1">
    <location>
        <begin position="14"/>
        <end position="34"/>
    </location>
</feature>
<keyword evidence="1" id="KW-0472">Membrane</keyword>
<organism evidence="2 3">
    <name type="scientific">Gordonia phage Rickmore</name>
    <dbReference type="NCBI Taxonomy" id="2507854"/>
    <lineage>
        <taxon>Viruses</taxon>
        <taxon>Duplodnaviria</taxon>
        <taxon>Heunggongvirae</taxon>
        <taxon>Uroviricota</taxon>
        <taxon>Caudoviricetes</taxon>
        <taxon>Deejayvirinae</taxon>
        <taxon>Kenoshavirus</taxon>
        <taxon>Kenoshavirus rickmore</taxon>
    </lineage>
</organism>
<evidence type="ECO:0000256" key="1">
    <source>
        <dbReference type="SAM" id="Phobius"/>
    </source>
</evidence>
<dbReference type="GeneID" id="55613862"/>
<keyword evidence="1" id="KW-0812">Transmembrane</keyword>
<evidence type="ECO:0000313" key="3">
    <source>
        <dbReference type="Proteomes" id="UP000290536"/>
    </source>
</evidence>
<name>A0A410TB79_9CAUD</name>
<keyword evidence="1" id="KW-1133">Transmembrane helix</keyword>
<keyword evidence="3" id="KW-1185">Reference proteome</keyword>
<reference evidence="2 3" key="1">
    <citation type="submission" date="2019-01" db="EMBL/GenBank/DDBJ databases">
        <authorList>
            <person name="Mendiola A."/>
            <person name="Dhungana S."/>
            <person name="Koga A.P."/>
            <person name="Garlena R.A."/>
            <person name="Russell D.A."/>
            <person name="Pope W.H."/>
            <person name="Jacobs-Sera D."/>
            <person name="Hatfull G.F."/>
        </authorList>
    </citation>
    <scope>NUCLEOTIDE SEQUENCE [LARGE SCALE GENOMIC DNA]</scope>
</reference>
<evidence type="ECO:0000313" key="2">
    <source>
        <dbReference type="EMBL" id="QAU06308.1"/>
    </source>
</evidence>